<dbReference type="SUPFAM" id="SSF49493">
    <property type="entry name" value="HSP40/DnaJ peptide-binding domain"/>
    <property type="match status" value="2"/>
</dbReference>
<feature type="binding site" evidence="12">
    <location>
        <position position="195"/>
    </location>
    <ligand>
        <name>Zn(2+)</name>
        <dbReference type="ChEBI" id="CHEBI:29105"/>
        <label>2</label>
    </ligand>
</feature>
<dbReference type="Pfam" id="PF01556">
    <property type="entry name" value="DnaJ_C"/>
    <property type="match status" value="1"/>
</dbReference>
<dbReference type="GO" id="GO:0006260">
    <property type="term" value="P:DNA replication"/>
    <property type="evidence" value="ECO:0007669"/>
    <property type="project" value="UniProtKB-KW"/>
</dbReference>
<feature type="domain" description="J" evidence="14">
    <location>
        <begin position="5"/>
        <end position="70"/>
    </location>
</feature>
<comment type="subunit">
    <text evidence="12">Homodimer.</text>
</comment>
<gene>
    <name evidence="12 16" type="primary">dnaJ</name>
    <name evidence="16" type="ORF">LEP1GSC199_3204</name>
</gene>
<sequence length="376" mass="40181">MSDRGYYEVLGVSKGASDDEIKSAYRKLAIKYHPDKNKGDKEAEEKFKEATEAYEVLRDAQKRAAYDQFGKAGVNAGAGGGYGQGAYTDFSDIFGDFGDIFSEFFGGAGGGGGGRGGGRRSGPQRGSDLRYNLEVSLEDAALGKEYKIEIPRLETCVDCSGSGASKGSSPTVCPDCSGTGQVRRTQGFFSVTTTCPRCKGKGKVISNPCKTCKGEGLTEKRRTIHIKIPAGVESGSRLKVSGEGESGPNGGPSGDLYVVTHIKKHPTFERQGNDLIVQKTISLSMACLGGEIEVPSIDGKTIQLKIPEGTESGQIFRLKGHGIPYLGSYGKGDQHVIIKVEIPKKLSKKQKELMEEFARESGEKVGSGGKSKLFFR</sequence>
<evidence type="ECO:0000256" key="2">
    <source>
        <dbReference type="ARBA" id="ARBA00022705"/>
    </source>
</evidence>
<feature type="binding site" evidence="12">
    <location>
        <position position="209"/>
    </location>
    <ligand>
        <name>Zn(2+)</name>
        <dbReference type="ChEBI" id="CHEBI:29105"/>
        <label>1</label>
    </ligand>
</feature>
<feature type="zinc finger region" description="CR-type" evidence="13">
    <location>
        <begin position="143"/>
        <end position="221"/>
    </location>
</feature>
<dbReference type="Pfam" id="PF00684">
    <property type="entry name" value="DnaJ_CXXCXGXG"/>
    <property type="match status" value="1"/>
</dbReference>
<keyword evidence="1 12" id="KW-0963">Cytoplasm</keyword>
<dbReference type="InterPro" id="IPR001623">
    <property type="entry name" value="DnaJ_domain"/>
</dbReference>
<dbReference type="Gene3D" id="1.10.287.110">
    <property type="entry name" value="DnaJ domain"/>
    <property type="match status" value="1"/>
</dbReference>
<evidence type="ECO:0000256" key="9">
    <source>
        <dbReference type="ARBA" id="ARBA00053423"/>
    </source>
</evidence>
<dbReference type="PANTHER" id="PTHR43096">
    <property type="entry name" value="DNAJ HOMOLOG 1, MITOCHONDRIAL-RELATED"/>
    <property type="match status" value="1"/>
</dbReference>
<comment type="subcellular location">
    <subcellularLocation>
        <location evidence="12">Cytoplasm</location>
    </subcellularLocation>
</comment>
<dbReference type="GO" id="GO:0005524">
    <property type="term" value="F:ATP binding"/>
    <property type="evidence" value="ECO:0007669"/>
    <property type="project" value="InterPro"/>
</dbReference>
<evidence type="ECO:0000256" key="1">
    <source>
        <dbReference type="ARBA" id="ARBA00022490"/>
    </source>
</evidence>
<feature type="binding site" evidence="12">
    <location>
        <position position="176"/>
    </location>
    <ligand>
        <name>Zn(2+)</name>
        <dbReference type="ChEBI" id="CHEBI:29105"/>
        <label>2</label>
    </ligand>
</feature>
<reference evidence="16 17" key="1">
    <citation type="submission" date="2013-03" db="EMBL/GenBank/DDBJ databases">
        <authorList>
            <person name="Harkins D.M."/>
            <person name="Durkin A.S."/>
            <person name="Brinkac L.M."/>
            <person name="Haft D.H."/>
            <person name="Selengut J.D."/>
            <person name="Sanka R."/>
            <person name="DePew J."/>
            <person name="Purushe J."/>
            <person name="Galloway R.L."/>
            <person name="Vinetz J.M."/>
            <person name="Sutton G.G."/>
            <person name="Nierman W.C."/>
            <person name="Fouts D.E."/>
        </authorList>
    </citation>
    <scope>NUCLEOTIDE SEQUENCE [LARGE SCALE GENOMIC DNA]</scope>
    <source>
        <strain evidence="16 17">Waz Holland</strain>
    </source>
</reference>
<feature type="repeat" description="CXXCXGXG motif" evidence="12">
    <location>
        <begin position="195"/>
        <end position="202"/>
    </location>
</feature>
<dbReference type="InterPro" id="IPR036869">
    <property type="entry name" value="J_dom_sf"/>
</dbReference>
<dbReference type="InterPro" id="IPR036410">
    <property type="entry name" value="HSP_DnaJ_Cys-rich_dom_sf"/>
</dbReference>
<comment type="function">
    <text evidence="9 12">Participates actively in the response to hyperosmotic and heat shock by preventing the aggregation of stress-denatured proteins and by disaggregating proteins, also in an autonomous, DnaK-independent fashion. Unfolded proteins bind initially to DnaJ; upon interaction with the DnaJ-bound protein, DnaK hydrolyzes its bound ATP, resulting in the formation of a stable complex. GrpE releases ADP from DnaK; ATP binding to DnaK triggers the release of the substrate protein, thus completing the reaction cycle. Several rounds of ATP-dependent interactions between DnaJ, DnaK and GrpE are required for fully efficient folding. Also involved, together with DnaK and GrpE, in the DNA replication of plasmids through activation of initiation proteins.</text>
</comment>
<evidence type="ECO:0000256" key="5">
    <source>
        <dbReference type="ARBA" id="ARBA00022771"/>
    </source>
</evidence>
<protein>
    <recommendedName>
        <fullName evidence="11 12">Chaperone protein DnaJ</fullName>
    </recommendedName>
</protein>
<dbReference type="InterPro" id="IPR008971">
    <property type="entry name" value="HSP40/DnaJ_pept-bd"/>
</dbReference>
<dbReference type="InterPro" id="IPR002939">
    <property type="entry name" value="DnaJ_C"/>
</dbReference>
<comment type="similarity">
    <text evidence="10 12">Belongs to the DnaJ family.</text>
</comment>
<evidence type="ECO:0000259" key="14">
    <source>
        <dbReference type="PROSITE" id="PS50076"/>
    </source>
</evidence>
<dbReference type="SUPFAM" id="SSF46565">
    <property type="entry name" value="Chaperone J-domain"/>
    <property type="match status" value="1"/>
</dbReference>
<evidence type="ECO:0000256" key="3">
    <source>
        <dbReference type="ARBA" id="ARBA00022723"/>
    </source>
</evidence>
<dbReference type="Pfam" id="PF00226">
    <property type="entry name" value="DnaJ"/>
    <property type="match status" value="1"/>
</dbReference>
<dbReference type="CDD" id="cd06257">
    <property type="entry name" value="DnaJ"/>
    <property type="match status" value="1"/>
</dbReference>
<feature type="repeat" description="CXXCXGXG motif" evidence="12">
    <location>
        <begin position="156"/>
        <end position="163"/>
    </location>
</feature>
<dbReference type="FunFam" id="2.60.260.20:FF:000005">
    <property type="entry name" value="Chaperone protein dnaJ 1, mitochondrial"/>
    <property type="match status" value="1"/>
</dbReference>
<keyword evidence="6 12" id="KW-0862">Zinc</keyword>
<dbReference type="HAMAP" id="MF_01152">
    <property type="entry name" value="DnaJ"/>
    <property type="match status" value="1"/>
</dbReference>
<evidence type="ECO:0000256" key="13">
    <source>
        <dbReference type="PROSITE-ProRule" id="PRU00546"/>
    </source>
</evidence>
<feature type="repeat" description="CXXCXGXG motif" evidence="12">
    <location>
        <begin position="209"/>
        <end position="216"/>
    </location>
</feature>
<dbReference type="EMBL" id="AOGY02000007">
    <property type="protein sequence ID" value="EMY71749.1"/>
    <property type="molecule type" value="Genomic_DNA"/>
</dbReference>
<dbReference type="FunFam" id="1.10.287.110:FF:000034">
    <property type="entry name" value="Chaperone protein DnaJ"/>
    <property type="match status" value="1"/>
</dbReference>
<keyword evidence="4 12" id="KW-0677">Repeat</keyword>
<keyword evidence="3 12" id="KW-0479">Metal-binding</keyword>
<dbReference type="Proteomes" id="UP000012227">
    <property type="component" value="Unassembled WGS sequence"/>
</dbReference>
<dbReference type="InterPro" id="IPR012724">
    <property type="entry name" value="DnaJ"/>
</dbReference>
<dbReference type="InterPro" id="IPR018253">
    <property type="entry name" value="DnaJ_domain_CS"/>
</dbReference>
<organism evidence="16 17">
    <name type="scientific">Leptospira vanthielii serovar Holland str. Waz Holland = ATCC 700522</name>
    <dbReference type="NCBI Taxonomy" id="1218591"/>
    <lineage>
        <taxon>Bacteria</taxon>
        <taxon>Pseudomonadati</taxon>
        <taxon>Spirochaetota</taxon>
        <taxon>Spirochaetia</taxon>
        <taxon>Leptospirales</taxon>
        <taxon>Leptospiraceae</taxon>
        <taxon>Leptospira</taxon>
    </lineage>
</organism>
<dbReference type="NCBIfam" id="NF008035">
    <property type="entry name" value="PRK10767.1"/>
    <property type="match status" value="1"/>
</dbReference>
<comment type="domain">
    <text evidence="12">The J domain is necessary and sufficient to stimulate DnaK ATPase activity. Zinc center 1 plays an important role in the autonomous, DnaK-independent chaperone activity of DnaJ. Zinc center 2 is essential for interaction with DnaK and for DnaJ activity.</text>
</comment>
<evidence type="ECO:0000259" key="15">
    <source>
        <dbReference type="PROSITE" id="PS51188"/>
    </source>
</evidence>
<dbReference type="GO" id="GO:0008270">
    <property type="term" value="F:zinc ion binding"/>
    <property type="evidence" value="ECO:0007669"/>
    <property type="project" value="UniProtKB-UniRule"/>
</dbReference>
<dbReference type="PROSITE" id="PS00636">
    <property type="entry name" value="DNAJ_1"/>
    <property type="match status" value="1"/>
</dbReference>
<evidence type="ECO:0000256" key="7">
    <source>
        <dbReference type="ARBA" id="ARBA00023016"/>
    </source>
</evidence>
<dbReference type="AlphaFoldDB" id="N1W670"/>
<dbReference type="PRINTS" id="PR00625">
    <property type="entry name" value="JDOMAIN"/>
</dbReference>
<dbReference type="PROSITE" id="PS51188">
    <property type="entry name" value="ZF_CR"/>
    <property type="match status" value="1"/>
</dbReference>
<dbReference type="GO" id="GO:0031072">
    <property type="term" value="F:heat shock protein binding"/>
    <property type="evidence" value="ECO:0007669"/>
    <property type="project" value="InterPro"/>
</dbReference>
<dbReference type="GO" id="GO:0009408">
    <property type="term" value="P:response to heat"/>
    <property type="evidence" value="ECO:0007669"/>
    <property type="project" value="InterPro"/>
</dbReference>
<evidence type="ECO:0000313" key="16">
    <source>
        <dbReference type="EMBL" id="EMY71749.1"/>
    </source>
</evidence>
<feature type="binding site" evidence="12">
    <location>
        <position position="198"/>
    </location>
    <ligand>
        <name>Zn(2+)</name>
        <dbReference type="ChEBI" id="CHEBI:29105"/>
        <label>2</label>
    </ligand>
</feature>
<comment type="cofactor">
    <cofactor evidence="12">
        <name>Zn(2+)</name>
        <dbReference type="ChEBI" id="CHEBI:29105"/>
    </cofactor>
    <text evidence="12">Binds 2 Zn(2+) ions per monomer.</text>
</comment>
<feature type="repeat" description="CXXCXGXG motif" evidence="12">
    <location>
        <begin position="173"/>
        <end position="180"/>
    </location>
</feature>
<dbReference type="InterPro" id="IPR001305">
    <property type="entry name" value="HSP_DnaJ_Cys-rich_dom"/>
</dbReference>
<dbReference type="GO" id="GO:0051082">
    <property type="term" value="F:unfolded protein binding"/>
    <property type="evidence" value="ECO:0007669"/>
    <property type="project" value="UniProtKB-UniRule"/>
</dbReference>
<evidence type="ECO:0000256" key="10">
    <source>
        <dbReference type="ARBA" id="ARBA00061004"/>
    </source>
</evidence>
<dbReference type="Gene3D" id="2.60.260.20">
    <property type="entry name" value="Urease metallochaperone UreE, N-terminal domain"/>
    <property type="match status" value="2"/>
</dbReference>
<dbReference type="PANTHER" id="PTHR43096:SF48">
    <property type="entry name" value="CHAPERONE PROTEIN DNAJ"/>
    <property type="match status" value="1"/>
</dbReference>
<dbReference type="Gene3D" id="2.10.230.10">
    <property type="entry name" value="Heat shock protein DnaJ, cysteine-rich domain"/>
    <property type="match status" value="1"/>
</dbReference>
<keyword evidence="8 12" id="KW-0143">Chaperone</keyword>
<accession>N1W670</accession>
<dbReference type="NCBIfam" id="NF010879">
    <property type="entry name" value="PRK14286.1"/>
    <property type="match status" value="1"/>
</dbReference>
<evidence type="ECO:0000256" key="8">
    <source>
        <dbReference type="ARBA" id="ARBA00023186"/>
    </source>
</evidence>
<dbReference type="STRING" id="1218591.LEP1GSC199_3204"/>
<feature type="binding site" evidence="12">
    <location>
        <position position="173"/>
    </location>
    <ligand>
        <name>Zn(2+)</name>
        <dbReference type="ChEBI" id="CHEBI:29105"/>
        <label>2</label>
    </ligand>
</feature>
<dbReference type="SMART" id="SM00271">
    <property type="entry name" value="DnaJ"/>
    <property type="match status" value="1"/>
</dbReference>
<feature type="binding site" evidence="12">
    <location>
        <position position="212"/>
    </location>
    <ligand>
        <name>Zn(2+)</name>
        <dbReference type="ChEBI" id="CHEBI:29105"/>
        <label>1</label>
    </ligand>
</feature>
<dbReference type="SUPFAM" id="SSF57938">
    <property type="entry name" value="DnaJ/Hsp40 cysteine-rich domain"/>
    <property type="match status" value="1"/>
</dbReference>
<keyword evidence="7 12" id="KW-0346">Stress response</keyword>
<keyword evidence="2 12" id="KW-0235">DNA replication</keyword>
<evidence type="ECO:0000256" key="12">
    <source>
        <dbReference type="HAMAP-Rule" id="MF_01152"/>
    </source>
</evidence>
<dbReference type="GO" id="GO:0042026">
    <property type="term" value="P:protein refolding"/>
    <property type="evidence" value="ECO:0007669"/>
    <property type="project" value="TreeGrafter"/>
</dbReference>
<dbReference type="FunFam" id="2.10.230.10:FF:000002">
    <property type="entry name" value="Molecular chaperone DnaJ"/>
    <property type="match status" value="1"/>
</dbReference>
<feature type="binding site" evidence="12">
    <location>
        <position position="156"/>
    </location>
    <ligand>
        <name>Zn(2+)</name>
        <dbReference type="ChEBI" id="CHEBI:29105"/>
        <label>1</label>
    </ligand>
</feature>
<dbReference type="PROSITE" id="PS50076">
    <property type="entry name" value="DNAJ_2"/>
    <property type="match status" value="1"/>
</dbReference>
<evidence type="ECO:0000256" key="4">
    <source>
        <dbReference type="ARBA" id="ARBA00022737"/>
    </source>
</evidence>
<dbReference type="CDD" id="cd10719">
    <property type="entry name" value="DnaJ_zf"/>
    <property type="match status" value="1"/>
</dbReference>
<proteinExistence type="inferred from homology"/>
<feature type="binding site" evidence="12">
    <location>
        <position position="159"/>
    </location>
    <ligand>
        <name>Zn(2+)</name>
        <dbReference type="ChEBI" id="CHEBI:29105"/>
        <label>1</label>
    </ligand>
</feature>
<name>N1W670_9LEPT</name>
<dbReference type="CDD" id="cd10747">
    <property type="entry name" value="DnaJ_C"/>
    <property type="match status" value="1"/>
</dbReference>
<dbReference type="GO" id="GO:0005737">
    <property type="term" value="C:cytoplasm"/>
    <property type="evidence" value="ECO:0007669"/>
    <property type="project" value="UniProtKB-SubCell"/>
</dbReference>
<feature type="domain" description="CR-type" evidence="15">
    <location>
        <begin position="143"/>
        <end position="221"/>
    </location>
</feature>
<dbReference type="RefSeq" id="WP_002976044.1">
    <property type="nucleotide sequence ID" value="NZ_AOGY02000007.1"/>
</dbReference>
<comment type="caution">
    <text evidence="16">The sequence shown here is derived from an EMBL/GenBank/DDBJ whole genome shotgun (WGS) entry which is preliminary data.</text>
</comment>
<keyword evidence="5 12" id="KW-0863">Zinc-finger</keyword>
<evidence type="ECO:0000256" key="11">
    <source>
        <dbReference type="ARBA" id="ARBA00067609"/>
    </source>
</evidence>
<dbReference type="NCBIfam" id="TIGR02349">
    <property type="entry name" value="DnaJ_bact"/>
    <property type="match status" value="1"/>
</dbReference>
<evidence type="ECO:0000313" key="17">
    <source>
        <dbReference type="Proteomes" id="UP000012227"/>
    </source>
</evidence>
<evidence type="ECO:0000256" key="6">
    <source>
        <dbReference type="ARBA" id="ARBA00022833"/>
    </source>
</evidence>